<dbReference type="InterPro" id="IPR008266">
    <property type="entry name" value="Tyr_kinase_AS"/>
</dbReference>
<evidence type="ECO:0000259" key="2">
    <source>
        <dbReference type="PROSITE" id="PS50011"/>
    </source>
</evidence>
<dbReference type="InterPro" id="IPR000719">
    <property type="entry name" value="Prot_kinase_dom"/>
</dbReference>
<dbReference type="InterPro" id="IPR011009">
    <property type="entry name" value="Kinase-like_dom_sf"/>
</dbReference>
<keyword evidence="1" id="KW-0472">Membrane</keyword>
<dbReference type="EMBL" id="BAEN01000014">
    <property type="protein sequence ID" value="GAC13012.1"/>
    <property type="molecule type" value="Genomic_DNA"/>
</dbReference>
<dbReference type="RefSeq" id="WP_008842832.1">
    <property type="nucleotide sequence ID" value="NZ_BAEN01000014.1"/>
</dbReference>
<evidence type="ECO:0000313" key="5">
    <source>
        <dbReference type="Proteomes" id="UP000006334"/>
    </source>
</evidence>
<keyword evidence="4" id="KW-0418">Kinase</keyword>
<reference evidence="4 5" key="1">
    <citation type="journal article" date="2017" name="Antonie Van Leeuwenhoek">
        <title>Rhizobium rhizosphaerae sp. nov., a novel species isolated from rice rhizosphere.</title>
        <authorList>
            <person name="Zhao J.J."/>
            <person name="Zhang J."/>
            <person name="Zhang R.J."/>
            <person name="Zhang C.W."/>
            <person name="Yin H.Q."/>
            <person name="Zhang X.X."/>
        </authorList>
    </citation>
    <scope>NUCLEOTIDE SEQUENCE [LARGE SCALE GENOMIC DNA]</scope>
    <source>
        <strain evidence="4 5">E3</strain>
    </source>
</reference>
<name>K6Y417_9ALTE</name>
<dbReference type="STRING" id="1127673.GLIP_0365"/>
<dbReference type="SMART" id="SM00332">
    <property type="entry name" value="PP2Cc"/>
    <property type="match status" value="1"/>
</dbReference>
<dbReference type="OrthoDB" id="9801841at2"/>
<keyword evidence="4" id="KW-0808">Transferase</keyword>
<evidence type="ECO:0000256" key="1">
    <source>
        <dbReference type="SAM" id="Phobius"/>
    </source>
</evidence>
<dbReference type="AlphaFoldDB" id="K6Y417"/>
<dbReference type="eggNOG" id="COG0631">
    <property type="taxonomic scope" value="Bacteria"/>
</dbReference>
<feature type="transmembrane region" description="Helical" evidence="1">
    <location>
        <begin position="552"/>
        <end position="574"/>
    </location>
</feature>
<dbReference type="SMART" id="SM00331">
    <property type="entry name" value="PP2C_SIG"/>
    <property type="match status" value="1"/>
</dbReference>
<dbReference type="PANTHER" id="PTHR24345">
    <property type="entry name" value="SERINE/THREONINE-PROTEIN KINASE PLK"/>
    <property type="match status" value="1"/>
</dbReference>
<dbReference type="Gene3D" id="3.30.200.20">
    <property type="entry name" value="Phosphorylase Kinase, domain 1"/>
    <property type="match status" value="1"/>
</dbReference>
<dbReference type="Gene3D" id="3.60.40.10">
    <property type="entry name" value="PPM-type phosphatase domain"/>
    <property type="match status" value="1"/>
</dbReference>
<organism evidence="4 5">
    <name type="scientific">Aliiglaciecola lipolytica E3</name>
    <dbReference type="NCBI Taxonomy" id="1127673"/>
    <lineage>
        <taxon>Bacteria</taxon>
        <taxon>Pseudomonadati</taxon>
        <taxon>Pseudomonadota</taxon>
        <taxon>Gammaproteobacteria</taxon>
        <taxon>Alteromonadales</taxon>
        <taxon>Alteromonadaceae</taxon>
        <taxon>Aliiglaciecola</taxon>
    </lineage>
</organism>
<dbReference type="CDD" id="cd00143">
    <property type="entry name" value="PP2Cc"/>
    <property type="match status" value="1"/>
</dbReference>
<dbReference type="Proteomes" id="UP000006334">
    <property type="component" value="Unassembled WGS sequence"/>
</dbReference>
<sequence>MLQAKLINGQYSHAGRKLSNQDFSDVASPTSPQQQLKGLAAAVADGISSSPVSHIASQAAINSFIHDYYSTSDAWSVETSGKRVIASINAWLYSHSKKGEHPYQPDKGYVCTFSAVVIKGNKAHIFHIGDSRIYLCRNGRLEQLTNDHQHLAAEGKSYLSRALGMQENVEVDYHQLELKQHDIVILSTDGFHDFIDTTWLLNQFSQHPSVNDNLAEKLADHALQNGSDDNITLQLLQVKELHPPLTSPITDRVDELPLPPVLTPSQQFDGFNIVRQVHFSARSHVYLVNDVESGQPLVLKTPSVDLRDDEGYLERFCLEEWISRRINNVHVLAAPKYERKKNYLYNLSEFVEGQSLQQWLVDNPNPDLETVRDVIEQVGRGLQSFHRLEMLHQDLRPENIMIDLNGTVKIIDFGSTVVAGIEELGNDKLALPFPGTALYMAPEYFLGEMGTVRSDLFSLAVLTYHLLSGRFPYETHMAKTRTYAQQRKLNYQSVLDNRRHIPSWVDACLRKALQVDPYKRYDELSEFLHDLRHPNPQFVRQSKAPLLERNPLKFWQCLSALLALFNVYLLYILFNN</sequence>
<dbReference type="PROSITE" id="PS00109">
    <property type="entry name" value="PROTEIN_KINASE_TYR"/>
    <property type="match status" value="1"/>
</dbReference>
<dbReference type="eggNOG" id="COG0515">
    <property type="taxonomic scope" value="Bacteria"/>
</dbReference>
<feature type="domain" description="PPM-type phosphatase" evidence="3">
    <location>
        <begin position="7"/>
        <end position="238"/>
    </location>
</feature>
<dbReference type="SUPFAM" id="SSF56112">
    <property type="entry name" value="Protein kinase-like (PK-like)"/>
    <property type="match status" value="1"/>
</dbReference>
<keyword evidence="1" id="KW-0812">Transmembrane</keyword>
<protein>
    <submittedName>
        <fullName evidence="4">Serine/threonine protein kinase</fullName>
    </submittedName>
</protein>
<dbReference type="GO" id="GO:0004674">
    <property type="term" value="F:protein serine/threonine kinase activity"/>
    <property type="evidence" value="ECO:0007669"/>
    <property type="project" value="UniProtKB-KW"/>
</dbReference>
<dbReference type="PROSITE" id="PS50011">
    <property type="entry name" value="PROTEIN_KINASE_DOM"/>
    <property type="match status" value="1"/>
</dbReference>
<dbReference type="Pfam" id="PF13672">
    <property type="entry name" value="PP2C_2"/>
    <property type="match status" value="1"/>
</dbReference>
<dbReference type="InterPro" id="IPR001932">
    <property type="entry name" value="PPM-type_phosphatase-like_dom"/>
</dbReference>
<comment type="caution">
    <text evidence="4">The sequence shown here is derived from an EMBL/GenBank/DDBJ whole genome shotgun (WGS) entry which is preliminary data.</text>
</comment>
<dbReference type="CDD" id="cd14014">
    <property type="entry name" value="STKc_PknB_like"/>
    <property type="match status" value="1"/>
</dbReference>
<accession>K6Y417</accession>
<evidence type="ECO:0000313" key="4">
    <source>
        <dbReference type="EMBL" id="GAC13012.1"/>
    </source>
</evidence>
<dbReference type="Gene3D" id="1.10.510.10">
    <property type="entry name" value="Transferase(Phosphotransferase) domain 1"/>
    <property type="match status" value="1"/>
</dbReference>
<evidence type="ECO:0000259" key="3">
    <source>
        <dbReference type="PROSITE" id="PS51746"/>
    </source>
</evidence>
<dbReference type="GO" id="GO:0005524">
    <property type="term" value="F:ATP binding"/>
    <property type="evidence" value="ECO:0007669"/>
    <property type="project" value="InterPro"/>
</dbReference>
<dbReference type="InterPro" id="IPR036457">
    <property type="entry name" value="PPM-type-like_dom_sf"/>
</dbReference>
<dbReference type="Pfam" id="PF00069">
    <property type="entry name" value="Pkinase"/>
    <property type="match status" value="1"/>
</dbReference>
<keyword evidence="5" id="KW-1185">Reference proteome</keyword>
<feature type="domain" description="Protein kinase" evidence="2">
    <location>
        <begin position="271"/>
        <end position="532"/>
    </location>
</feature>
<dbReference type="SUPFAM" id="SSF81606">
    <property type="entry name" value="PP2C-like"/>
    <property type="match status" value="1"/>
</dbReference>
<proteinExistence type="predicted"/>
<gene>
    <name evidence="4" type="ORF">GLIP_0365</name>
</gene>
<keyword evidence="4" id="KW-0723">Serine/threonine-protein kinase</keyword>
<keyword evidence="1" id="KW-1133">Transmembrane helix</keyword>
<dbReference type="PROSITE" id="PS51746">
    <property type="entry name" value="PPM_2"/>
    <property type="match status" value="1"/>
</dbReference>